<feature type="binding site" evidence="9">
    <location>
        <begin position="510"/>
        <end position="514"/>
    </location>
    <ligand>
        <name>GTP</name>
        <dbReference type="ChEBI" id="CHEBI:37565"/>
    </ligand>
</feature>
<evidence type="ECO:0000313" key="15">
    <source>
        <dbReference type="Proteomes" id="UP000254711"/>
    </source>
</evidence>
<evidence type="ECO:0000256" key="9">
    <source>
        <dbReference type="HAMAP-Rule" id="MF_00100"/>
    </source>
</evidence>
<comment type="function">
    <text evidence="9 10">One of the essential components for the initiation of protein synthesis. Protects formylmethionyl-tRNA from spontaneous hydrolysis and promotes its binding to the 30S ribosomal subunits. Also involved in the hydrolysis of GTP during the formation of the 70S ribosomal complex.</text>
</comment>
<name>A0A370KAC5_9GAMM</name>
<feature type="binding site" evidence="9">
    <location>
        <begin position="564"/>
        <end position="567"/>
    </location>
    <ligand>
        <name>GTP</name>
        <dbReference type="ChEBI" id="CHEBI:37565"/>
    </ligand>
</feature>
<dbReference type="InterPro" id="IPR053905">
    <property type="entry name" value="EF-G-like_DII"/>
</dbReference>
<feature type="region of interest" description="G-domain" evidence="9">
    <location>
        <begin position="458"/>
        <end position="606"/>
    </location>
</feature>
<dbReference type="Proteomes" id="UP000254711">
    <property type="component" value="Unassembled WGS sequence"/>
</dbReference>
<evidence type="ECO:0000256" key="5">
    <source>
        <dbReference type="ARBA" id="ARBA00022540"/>
    </source>
</evidence>
<dbReference type="InterPro" id="IPR044145">
    <property type="entry name" value="IF2_II"/>
</dbReference>
<dbReference type="SUPFAM" id="SSF50447">
    <property type="entry name" value="Translation proteins"/>
    <property type="match status" value="2"/>
</dbReference>
<dbReference type="OrthoDB" id="9811804at2"/>
<organism evidence="14 15">
    <name type="scientific">Dyella solisilvae</name>
    <dbReference type="NCBI Taxonomy" id="1920168"/>
    <lineage>
        <taxon>Bacteria</taxon>
        <taxon>Pseudomonadati</taxon>
        <taxon>Pseudomonadota</taxon>
        <taxon>Gammaproteobacteria</taxon>
        <taxon>Lysobacterales</taxon>
        <taxon>Rhodanobacteraceae</taxon>
        <taxon>Dyella</taxon>
    </lineage>
</organism>
<evidence type="ECO:0000256" key="4">
    <source>
        <dbReference type="ARBA" id="ARBA00022490"/>
    </source>
</evidence>
<evidence type="ECO:0000259" key="13">
    <source>
        <dbReference type="PROSITE" id="PS51722"/>
    </source>
</evidence>
<evidence type="ECO:0000256" key="3">
    <source>
        <dbReference type="ARBA" id="ARBA00020675"/>
    </source>
</evidence>
<keyword evidence="4 9" id="KW-0963">Cytoplasm</keyword>
<feature type="compositionally biased region" description="Low complexity" evidence="12">
    <location>
        <begin position="266"/>
        <end position="296"/>
    </location>
</feature>
<sequence>MSGETIKQLAQSMKVPVDRLLTQLSQAGMSFSDPEQIISSTEKMKLLGFLRRSHGKEVPAEGESASPRQITLKRSTRGELKLSTPGARGASAGAKTVNVEVRAKRTYVKRSVIAEEAGSDVEREEAVRKLHESQQQREHEEHERLEADRRRHEEAQLRAEEAERQREAEEAHRRSLAEAEAAAAAAQAEAQQVADRARAETSPAAEPVAAPAVEPKEKAPVAEAAPTQRVDHSVFGMIVPTIHEPRRREKKVIVPASPAPKPAPAAAPAASAATRHGPAASGGAAPANGTANAPAGDSRNKARHGRDRDDTAGGKRFAGGELHLSEADRARRSSKRGKPGKGPSRDVPRGGASVGGSGPHGFTRPTAAVVREVVVSDNNVVADLANKMAVKGSEVVKALFKMGVMATINQTIDHDTAVLVVEELGHKAVAVSENNAEAALAAHTQNAELEGEKKPRPPVVTIMGHVDHGKTSTLDYIRRTKVASGEAGGITQHIGAYHVETPKGVITFLDTPGHAAFTSMRARGAQSTDIVVLVVAADDGVMPQTAEAVKHARAAKVPLIVALNKMDKADANPDHVKQGLGNLEVIPEEWGGDTPFVPISAKTGMGIDDLLDAISVQAEVMELTAVEDGPASGVVIESSLDRGRGPVATVLVQQGTLKRGDFVVCGIEYGRMRALIDENGKTVQEAGPSIPVQVLGLSGVPEAGDDFVVVADERLAREVAAERQLKRRETRMVSKANRLEDIMAQMAQGAEQQTLNILVKADVQGSVQALRESLSAIGNENVKVNVIAAGVGGITESDATLAAASKALVIGFNVRADASARKVIDTSGLDVRYFSIIYDVIDQVKQAASGLLGKEVREEIIGVAQVREVFRSSKFGAVAGCMVIEGTVKRSKPIRVLRDNTVVFQGELESLRRFKDLVDEVRNGMECGIAVKQYNDVKVGDQIECFERIEVARTL</sequence>
<comment type="subcellular location">
    <subcellularLocation>
        <location evidence="1 9 11">Cytoplasm</location>
    </subcellularLocation>
</comment>
<dbReference type="EMBL" id="QQSY01000001">
    <property type="protein sequence ID" value="RDI99604.1"/>
    <property type="molecule type" value="Genomic_DNA"/>
</dbReference>
<dbReference type="CDD" id="cd03702">
    <property type="entry name" value="IF2_mtIF2_II"/>
    <property type="match status" value="1"/>
</dbReference>
<dbReference type="InterPro" id="IPR023115">
    <property type="entry name" value="TIF_IF2_dom3"/>
</dbReference>
<dbReference type="SUPFAM" id="SSF46955">
    <property type="entry name" value="Putative DNA-binding domain"/>
    <property type="match status" value="1"/>
</dbReference>
<dbReference type="RefSeq" id="WP_114823344.1">
    <property type="nucleotide sequence ID" value="NZ_QQSY01000001.1"/>
</dbReference>
<dbReference type="InterPro" id="IPR006847">
    <property type="entry name" value="IF2_N"/>
</dbReference>
<dbReference type="HAMAP" id="MF_00100_B">
    <property type="entry name" value="IF_2_B"/>
    <property type="match status" value="1"/>
</dbReference>
<dbReference type="PROSITE" id="PS51722">
    <property type="entry name" value="G_TR_2"/>
    <property type="match status" value="1"/>
</dbReference>
<dbReference type="InterPro" id="IPR013575">
    <property type="entry name" value="IF2_assoc_dom_bac"/>
</dbReference>
<dbReference type="InterPro" id="IPR015760">
    <property type="entry name" value="TIF_IF2"/>
</dbReference>
<dbReference type="FunFam" id="2.40.30.10:FF:000007">
    <property type="entry name" value="Translation initiation factor IF-2"/>
    <property type="match status" value="1"/>
</dbReference>
<evidence type="ECO:0000256" key="2">
    <source>
        <dbReference type="ARBA" id="ARBA00007733"/>
    </source>
</evidence>
<dbReference type="Pfam" id="PF22042">
    <property type="entry name" value="EF-G_D2"/>
    <property type="match status" value="1"/>
</dbReference>
<dbReference type="NCBIfam" id="TIGR00231">
    <property type="entry name" value="small_GTP"/>
    <property type="match status" value="1"/>
</dbReference>
<keyword evidence="8 9" id="KW-0342">GTP-binding</keyword>
<dbReference type="Pfam" id="PF11987">
    <property type="entry name" value="IF-2"/>
    <property type="match status" value="1"/>
</dbReference>
<keyword evidence="5 9" id="KW-0396">Initiation factor</keyword>
<dbReference type="AlphaFoldDB" id="A0A370KAC5"/>
<dbReference type="Gene3D" id="3.40.50.10050">
    <property type="entry name" value="Translation initiation factor IF- 2, domain 3"/>
    <property type="match status" value="1"/>
</dbReference>
<dbReference type="InterPro" id="IPR004161">
    <property type="entry name" value="EFTu-like_2"/>
</dbReference>
<dbReference type="SUPFAM" id="SSF52156">
    <property type="entry name" value="Initiation factor IF2/eIF5b, domain 3"/>
    <property type="match status" value="1"/>
</dbReference>
<keyword evidence="15" id="KW-1185">Reference proteome</keyword>
<evidence type="ECO:0000256" key="10">
    <source>
        <dbReference type="RuleBase" id="RU000644"/>
    </source>
</evidence>
<evidence type="ECO:0000256" key="12">
    <source>
        <dbReference type="SAM" id="MobiDB-lite"/>
    </source>
</evidence>
<protein>
    <recommendedName>
        <fullName evidence="3 9">Translation initiation factor IF-2</fullName>
    </recommendedName>
</protein>
<evidence type="ECO:0000256" key="6">
    <source>
        <dbReference type="ARBA" id="ARBA00022741"/>
    </source>
</evidence>
<keyword evidence="6 9" id="KW-0547">Nucleotide-binding</keyword>
<feature type="binding site" evidence="9">
    <location>
        <begin position="464"/>
        <end position="471"/>
    </location>
    <ligand>
        <name>GTP</name>
        <dbReference type="ChEBI" id="CHEBI:37565"/>
    </ligand>
</feature>
<dbReference type="SUPFAM" id="SSF52540">
    <property type="entry name" value="P-loop containing nucleoside triphosphate hydrolases"/>
    <property type="match status" value="1"/>
</dbReference>
<dbReference type="Pfam" id="PF08364">
    <property type="entry name" value="IF2_assoc"/>
    <property type="match status" value="1"/>
</dbReference>
<dbReference type="InterPro" id="IPR009000">
    <property type="entry name" value="Transl_B-barrel_sf"/>
</dbReference>
<dbReference type="Pfam" id="PF00009">
    <property type="entry name" value="GTP_EFTU"/>
    <property type="match status" value="1"/>
</dbReference>
<dbReference type="Pfam" id="PF04760">
    <property type="entry name" value="IF2_N"/>
    <property type="match status" value="2"/>
</dbReference>
<evidence type="ECO:0000256" key="7">
    <source>
        <dbReference type="ARBA" id="ARBA00022917"/>
    </source>
</evidence>
<dbReference type="InterPro" id="IPR000178">
    <property type="entry name" value="TF_IF2_bacterial-like"/>
</dbReference>
<dbReference type="InterPro" id="IPR000795">
    <property type="entry name" value="T_Tr_GTP-bd_dom"/>
</dbReference>
<dbReference type="NCBIfam" id="TIGR00487">
    <property type="entry name" value="IF-2"/>
    <property type="match status" value="1"/>
</dbReference>
<proteinExistence type="inferred from homology"/>
<accession>A0A370KAC5</accession>
<dbReference type="PANTHER" id="PTHR43381">
    <property type="entry name" value="TRANSLATION INITIATION FACTOR IF-2-RELATED"/>
    <property type="match status" value="1"/>
</dbReference>
<feature type="compositionally biased region" description="Low complexity" evidence="12">
    <location>
        <begin position="203"/>
        <end position="213"/>
    </location>
</feature>
<dbReference type="GO" id="GO:0005829">
    <property type="term" value="C:cytosol"/>
    <property type="evidence" value="ECO:0007669"/>
    <property type="project" value="TreeGrafter"/>
</dbReference>
<comment type="caution">
    <text evidence="14">The sequence shown here is derived from an EMBL/GenBank/DDBJ whole genome shotgun (WGS) entry which is preliminary data.</text>
</comment>
<dbReference type="CDD" id="cd01887">
    <property type="entry name" value="IF2_eIF5B"/>
    <property type="match status" value="1"/>
</dbReference>
<dbReference type="GO" id="GO:0005525">
    <property type="term" value="F:GTP binding"/>
    <property type="evidence" value="ECO:0007669"/>
    <property type="project" value="UniProtKB-KW"/>
</dbReference>
<feature type="compositionally biased region" description="Basic and acidic residues" evidence="12">
    <location>
        <begin position="120"/>
        <end position="177"/>
    </location>
</feature>
<dbReference type="GO" id="GO:0003743">
    <property type="term" value="F:translation initiation factor activity"/>
    <property type="evidence" value="ECO:0007669"/>
    <property type="project" value="UniProtKB-UniRule"/>
</dbReference>
<feature type="domain" description="Tr-type G" evidence="13">
    <location>
        <begin position="455"/>
        <end position="624"/>
    </location>
</feature>
<dbReference type="FunFam" id="2.40.30.10:FF:000008">
    <property type="entry name" value="Translation initiation factor IF-2"/>
    <property type="match status" value="1"/>
</dbReference>
<feature type="compositionally biased region" description="Low complexity" evidence="12">
    <location>
        <begin position="178"/>
        <end position="194"/>
    </location>
</feature>
<dbReference type="Gene3D" id="2.40.30.10">
    <property type="entry name" value="Translation factors"/>
    <property type="match status" value="2"/>
</dbReference>
<dbReference type="FunFam" id="3.40.50.10050:FF:000001">
    <property type="entry name" value="Translation initiation factor IF-2"/>
    <property type="match status" value="1"/>
</dbReference>
<reference evidence="14 15" key="1">
    <citation type="submission" date="2018-07" db="EMBL/GenBank/DDBJ databases">
        <title>Dyella solisilvae sp. nov., isolated from the pine and broad-leaved mixed forest soil.</title>
        <authorList>
            <person name="Gao Z."/>
            <person name="Qiu L."/>
        </authorList>
    </citation>
    <scope>NUCLEOTIDE SEQUENCE [LARGE SCALE GENOMIC DNA]</scope>
    <source>
        <strain evidence="14 15">DHG54</strain>
    </source>
</reference>
<feature type="region of interest" description="Disordered" evidence="12">
    <location>
        <begin position="117"/>
        <end position="363"/>
    </location>
</feature>
<dbReference type="PROSITE" id="PS01176">
    <property type="entry name" value="IF2"/>
    <property type="match status" value="1"/>
</dbReference>
<dbReference type="GO" id="GO:0003924">
    <property type="term" value="F:GTPase activity"/>
    <property type="evidence" value="ECO:0007669"/>
    <property type="project" value="UniProtKB-UniRule"/>
</dbReference>
<dbReference type="Gene3D" id="3.30.56.50">
    <property type="entry name" value="Putative DNA-binding domain, N-terminal subdomain of bacterial translation initiation factor IF2"/>
    <property type="match status" value="1"/>
</dbReference>
<dbReference type="PANTHER" id="PTHR43381:SF5">
    <property type="entry name" value="TR-TYPE G DOMAIN-CONTAINING PROTEIN"/>
    <property type="match status" value="1"/>
</dbReference>
<dbReference type="InterPro" id="IPR005225">
    <property type="entry name" value="Small_GTP-bd"/>
</dbReference>
<dbReference type="InterPro" id="IPR036925">
    <property type="entry name" value="TIF_IF2_dom3_sf"/>
</dbReference>
<dbReference type="CDD" id="cd03692">
    <property type="entry name" value="mtIF2_IVc"/>
    <property type="match status" value="1"/>
</dbReference>
<evidence type="ECO:0000256" key="1">
    <source>
        <dbReference type="ARBA" id="ARBA00004496"/>
    </source>
</evidence>
<dbReference type="Gene3D" id="3.40.50.300">
    <property type="entry name" value="P-loop containing nucleotide triphosphate hydrolases"/>
    <property type="match status" value="1"/>
</dbReference>
<dbReference type="InterPro" id="IPR027417">
    <property type="entry name" value="P-loop_NTPase"/>
</dbReference>
<dbReference type="InterPro" id="IPR009061">
    <property type="entry name" value="DNA-bd_dom_put_sf"/>
</dbReference>
<comment type="similarity">
    <text evidence="2 9 10">Belongs to the TRAFAC class translation factor GTPase superfamily. Classic translation factor GTPase family. IF-2 subfamily.</text>
</comment>
<evidence type="ECO:0000256" key="11">
    <source>
        <dbReference type="RuleBase" id="RU000645"/>
    </source>
</evidence>
<gene>
    <name evidence="9" type="primary">infB</name>
    <name evidence="14" type="ORF">DVT68_01755</name>
</gene>
<evidence type="ECO:0000313" key="14">
    <source>
        <dbReference type="EMBL" id="RDI99604.1"/>
    </source>
</evidence>
<keyword evidence="7 9" id="KW-0648">Protein biosynthesis</keyword>
<dbReference type="FunFam" id="3.40.50.300:FF:000019">
    <property type="entry name" value="Translation initiation factor IF-2"/>
    <property type="match status" value="1"/>
</dbReference>
<dbReference type="Pfam" id="PF03144">
    <property type="entry name" value="GTP_EFTU_D2"/>
    <property type="match status" value="1"/>
</dbReference>
<evidence type="ECO:0000256" key="8">
    <source>
        <dbReference type="ARBA" id="ARBA00023134"/>
    </source>
</evidence>